<protein>
    <submittedName>
        <fullName evidence="1">Uncharacterized protein</fullName>
    </submittedName>
</protein>
<evidence type="ECO:0000313" key="2">
    <source>
        <dbReference type="Proteomes" id="UP001151532"/>
    </source>
</evidence>
<name>A0A9Q0ZAI5_SALPP</name>
<dbReference type="AlphaFoldDB" id="A0A9Q0ZAI5"/>
<keyword evidence="2" id="KW-1185">Reference proteome</keyword>
<gene>
    <name evidence="1" type="ORF">OIU79_005244</name>
</gene>
<accession>A0A9Q0ZAI5</accession>
<proteinExistence type="predicted"/>
<dbReference type="Proteomes" id="UP001151532">
    <property type="component" value="Chromosome 8"/>
</dbReference>
<evidence type="ECO:0000313" key="1">
    <source>
        <dbReference type="EMBL" id="KAJ6727302.1"/>
    </source>
</evidence>
<dbReference type="OrthoDB" id="10596431at2759"/>
<sequence>MLLNLPIYHAACPQANCGVENVSLQRRFCESRLVARFSSGSRLGIINDKYSDPLVRGFSQSRVILGSACTLYNQLVELGFKTMHPSLPPSSQVMQQYTIFHCKDSMNPKPSCRDSADISCNSCLGIDITTEA</sequence>
<organism evidence="1 2">
    <name type="scientific">Salix purpurea</name>
    <name type="common">Purple osier willow</name>
    <dbReference type="NCBI Taxonomy" id="77065"/>
    <lineage>
        <taxon>Eukaryota</taxon>
        <taxon>Viridiplantae</taxon>
        <taxon>Streptophyta</taxon>
        <taxon>Embryophyta</taxon>
        <taxon>Tracheophyta</taxon>
        <taxon>Spermatophyta</taxon>
        <taxon>Magnoliopsida</taxon>
        <taxon>eudicotyledons</taxon>
        <taxon>Gunneridae</taxon>
        <taxon>Pentapetalae</taxon>
        <taxon>rosids</taxon>
        <taxon>fabids</taxon>
        <taxon>Malpighiales</taxon>
        <taxon>Salicaceae</taxon>
        <taxon>Saliceae</taxon>
        <taxon>Salix</taxon>
    </lineage>
</organism>
<reference evidence="1" key="1">
    <citation type="submission" date="2022-11" db="EMBL/GenBank/DDBJ databases">
        <authorList>
            <person name="Hyden B.L."/>
            <person name="Feng K."/>
            <person name="Yates T."/>
            <person name="Jawdy S."/>
            <person name="Smart L.B."/>
            <person name="Muchero W."/>
        </authorList>
    </citation>
    <scope>NUCLEOTIDE SEQUENCE</scope>
    <source>
        <tissue evidence="1">Shoot tip</tissue>
    </source>
</reference>
<dbReference type="EMBL" id="JAPFFK010000013">
    <property type="protein sequence ID" value="KAJ6727302.1"/>
    <property type="molecule type" value="Genomic_DNA"/>
</dbReference>
<reference evidence="1" key="2">
    <citation type="journal article" date="2023" name="Int. J. Mol. Sci.">
        <title>De Novo Assembly and Annotation of 11 Diverse Shrub Willow (Salix) Genomes Reveals Novel Gene Organization in Sex-Linked Regions.</title>
        <authorList>
            <person name="Hyden B."/>
            <person name="Feng K."/>
            <person name="Yates T.B."/>
            <person name="Jawdy S."/>
            <person name="Cereghino C."/>
            <person name="Smart L.B."/>
            <person name="Muchero W."/>
        </authorList>
    </citation>
    <scope>NUCLEOTIDE SEQUENCE</scope>
    <source>
        <tissue evidence="1">Shoot tip</tissue>
    </source>
</reference>
<comment type="caution">
    <text evidence="1">The sequence shown here is derived from an EMBL/GenBank/DDBJ whole genome shotgun (WGS) entry which is preliminary data.</text>
</comment>